<sequence>MLLASPKPAPTPVVTNPQSRFVTKSAVAMHLKRSPDEIYKVNCWRYVVHVVGKKTSTFVSYADLPPIVGVALPNHRDVRAWRKRWKKYDHIAPLFWHNFYAEKLRQVKTMAELQAWEEVLSYIGFGLPESSRIELEGICGEMTHYLFGNVA</sequence>
<reference evidence="1 2" key="1">
    <citation type="submission" date="2018-03" db="EMBL/GenBank/DDBJ databases">
        <title>The ancient ancestry and fast evolution of plastids.</title>
        <authorList>
            <person name="Moore K.R."/>
            <person name="Magnabosco C."/>
            <person name="Momper L."/>
            <person name="Gold D.A."/>
            <person name="Bosak T."/>
            <person name="Fournier G.P."/>
        </authorList>
    </citation>
    <scope>NUCLEOTIDE SEQUENCE [LARGE SCALE GENOMIC DNA]</scope>
    <source>
        <strain evidence="1 2">CCALA 037</strain>
    </source>
</reference>
<dbReference type="EMBL" id="PVWO01000457">
    <property type="protein sequence ID" value="PSB47557.1"/>
    <property type="molecule type" value="Genomic_DNA"/>
</dbReference>
<comment type="caution">
    <text evidence="1">The sequence shown here is derived from an EMBL/GenBank/DDBJ whole genome shotgun (WGS) entry which is preliminary data.</text>
</comment>
<gene>
    <name evidence="1" type="ORF">C7B77_24265</name>
</gene>
<protein>
    <submittedName>
        <fullName evidence="1">Uncharacterized protein</fullName>
    </submittedName>
</protein>
<accession>A0A2T1FRD7</accession>
<dbReference type="Proteomes" id="UP000238937">
    <property type="component" value="Unassembled WGS sequence"/>
</dbReference>
<name>A0A2T1FRD7_9CYAN</name>
<evidence type="ECO:0000313" key="1">
    <source>
        <dbReference type="EMBL" id="PSB47557.1"/>
    </source>
</evidence>
<evidence type="ECO:0000313" key="2">
    <source>
        <dbReference type="Proteomes" id="UP000238937"/>
    </source>
</evidence>
<proteinExistence type="predicted"/>
<keyword evidence="2" id="KW-1185">Reference proteome</keyword>
<dbReference type="OrthoDB" id="423667at2"/>
<dbReference type="RefSeq" id="WP_106310979.1">
    <property type="nucleotide sequence ID" value="NZ_PVWO01000457.1"/>
</dbReference>
<dbReference type="AlphaFoldDB" id="A0A2T1FRD7"/>
<organism evidence="1 2">
    <name type="scientific">Chamaesiphon polymorphus CCALA 037</name>
    <dbReference type="NCBI Taxonomy" id="2107692"/>
    <lineage>
        <taxon>Bacteria</taxon>
        <taxon>Bacillati</taxon>
        <taxon>Cyanobacteriota</taxon>
        <taxon>Cyanophyceae</taxon>
        <taxon>Gomontiellales</taxon>
        <taxon>Chamaesiphonaceae</taxon>
        <taxon>Chamaesiphon</taxon>
    </lineage>
</organism>